<dbReference type="GeneID" id="24437293"/>
<dbReference type="InterPro" id="IPR000742">
    <property type="entry name" value="EGF"/>
</dbReference>
<organism evidence="3 4">
    <name type="scientific">Tetrahymena thermophila (strain SB210)</name>
    <dbReference type="NCBI Taxonomy" id="312017"/>
    <lineage>
        <taxon>Eukaryota</taxon>
        <taxon>Sar</taxon>
        <taxon>Alveolata</taxon>
        <taxon>Ciliophora</taxon>
        <taxon>Intramacronucleata</taxon>
        <taxon>Oligohymenophorea</taxon>
        <taxon>Hymenostomatida</taxon>
        <taxon>Tetrahymenina</taxon>
        <taxon>Tetrahymenidae</taxon>
        <taxon>Tetrahymena</taxon>
    </lineage>
</organism>
<dbReference type="Proteomes" id="UP000009168">
    <property type="component" value="Unassembled WGS sequence"/>
</dbReference>
<evidence type="ECO:0000313" key="4">
    <source>
        <dbReference type="Proteomes" id="UP000009168"/>
    </source>
</evidence>
<dbReference type="SMART" id="SM00181">
    <property type="entry name" value="EGF"/>
    <property type="match status" value="5"/>
</dbReference>
<evidence type="ECO:0000259" key="2">
    <source>
        <dbReference type="SMART" id="SM00181"/>
    </source>
</evidence>
<dbReference type="RefSeq" id="XP_012652077.1">
    <property type="nucleotide sequence ID" value="XM_012796623.1"/>
</dbReference>
<dbReference type="EMBL" id="GG662767">
    <property type="protein sequence ID" value="EWS75403.1"/>
    <property type="molecule type" value="Genomic_DNA"/>
</dbReference>
<feature type="transmembrane region" description="Helical" evidence="1">
    <location>
        <begin position="662"/>
        <end position="680"/>
    </location>
</feature>
<dbReference type="PANTHER" id="PTHR15332:SF175">
    <property type="entry name" value="PROPROTEIN CONVERTASE SUBTILISIN_KEXIN TYPE 5-LIKE"/>
    <property type="match status" value="1"/>
</dbReference>
<feature type="domain" description="EGF-like" evidence="2">
    <location>
        <begin position="133"/>
        <end position="165"/>
    </location>
</feature>
<dbReference type="OrthoDB" id="300641at2759"/>
<keyword evidence="1" id="KW-1133">Transmembrane helix</keyword>
<evidence type="ECO:0000256" key="1">
    <source>
        <dbReference type="SAM" id="Phobius"/>
    </source>
</evidence>
<protein>
    <submittedName>
        <fullName evidence="3">Transmembrane protein, putative</fullName>
    </submittedName>
</protein>
<feature type="transmembrane region" description="Helical" evidence="1">
    <location>
        <begin position="692"/>
        <end position="713"/>
    </location>
</feature>
<dbReference type="InterPro" id="IPR009030">
    <property type="entry name" value="Growth_fac_rcpt_cys_sf"/>
</dbReference>
<feature type="transmembrane region" description="Helical" evidence="1">
    <location>
        <begin position="787"/>
        <end position="808"/>
    </location>
</feature>
<feature type="domain" description="EGF-like" evidence="2">
    <location>
        <begin position="231"/>
        <end position="264"/>
    </location>
</feature>
<proteinExistence type="predicted"/>
<dbReference type="InParanoid" id="W7XF36"/>
<gene>
    <name evidence="3" type="ORF">TTHERM_000102679</name>
</gene>
<reference evidence="4" key="1">
    <citation type="journal article" date="2006" name="PLoS Biol.">
        <title>Macronuclear genome sequence of the ciliate Tetrahymena thermophila, a model eukaryote.</title>
        <authorList>
            <person name="Eisen J.A."/>
            <person name="Coyne R.S."/>
            <person name="Wu M."/>
            <person name="Wu D."/>
            <person name="Thiagarajan M."/>
            <person name="Wortman J.R."/>
            <person name="Badger J.H."/>
            <person name="Ren Q."/>
            <person name="Amedeo P."/>
            <person name="Jones K.M."/>
            <person name="Tallon L.J."/>
            <person name="Delcher A.L."/>
            <person name="Salzberg S.L."/>
            <person name="Silva J.C."/>
            <person name="Haas B.J."/>
            <person name="Majoros W.H."/>
            <person name="Farzad M."/>
            <person name="Carlton J.M."/>
            <person name="Smith R.K. Jr."/>
            <person name="Garg J."/>
            <person name="Pearlman R.E."/>
            <person name="Karrer K.M."/>
            <person name="Sun L."/>
            <person name="Manning G."/>
            <person name="Elde N.C."/>
            <person name="Turkewitz A.P."/>
            <person name="Asai D.J."/>
            <person name="Wilkes D.E."/>
            <person name="Wang Y."/>
            <person name="Cai H."/>
            <person name="Collins K."/>
            <person name="Stewart B.A."/>
            <person name="Lee S.R."/>
            <person name="Wilamowska K."/>
            <person name="Weinberg Z."/>
            <person name="Ruzzo W.L."/>
            <person name="Wloga D."/>
            <person name="Gaertig J."/>
            <person name="Frankel J."/>
            <person name="Tsao C.-C."/>
            <person name="Gorovsky M.A."/>
            <person name="Keeling P.J."/>
            <person name="Waller R.F."/>
            <person name="Patron N.J."/>
            <person name="Cherry J.M."/>
            <person name="Stover N.A."/>
            <person name="Krieger C.J."/>
            <person name="del Toro C."/>
            <person name="Ryder H.F."/>
            <person name="Williamson S.C."/>
            <person name="Barbeau R.A."/>
            <person name="Hamilton E.P."/>
            <person name="Orias E."/>
        </authorList>
    </citation>
    <scope>NUCLEOTIDE SEQUENCE [LARGE SCALE GENOMIC DNA]</scope>
    <source>
        <strain evidence="4">SB210</strain>
    </source>
</reference>
<feature type="domain" description="EGF-like" evidence="2">
    <location>
        <begin position="86"/>
        <end position="115"/>
    </location>
</feature>
<keyword evidence="1" id="KW-0472">Membrane</keyword>
<feature type="domain" description="EGF-like" evidence="2">
    <location>
        <begin position="376"/>
        <end position="406"/>
    </location>
</feature>
<evidence type="ECO:0000313" key="3">
    <source>
        <dbReference type="EMBL" id="EWS75403.1"/>
    </source>
</evidence>
<accession>W7XF36</accession>
<dbReference type="Gene3D" id="2.10.220.10">
    <property type="entry name" value="Hormone Receptor, Insulin-like Growth Factor Receptor 1, Chain A, domain 2"/>
    <property type="match status" value="5"/>
</dbReference>
<dbReference type="PANTHER" id="PTHR15332">
    <property type="entry name" value="PROPROTEIN CONVERTASE SUBTILISIN_KEXIN TYPE 5-LIKE"/>
    <property type="match status" value="1"/>
</dbReference>
<keyword evidence="1 3" id="KW-0812">Transmembrane</keyword>
<dbReference type="KEGG" id="tet:TTHERM_000102679"/>
<dbReference type="SMART" id="SM00261">
    <property type="entry name" value="FU"/>
    <property type="match status" value="6"/>
</dbReference>
<name>W7XF36_TETTS</name>
<feature type="domain" description="EGF-like" evidence="2">
    <location>
        <begin position="36"/>
        <end position="67"/>
    </location>
</feature>
<sequence>MCTDGCKNCIGKFCIAGQCKQGYYYNNNILNVQCLNCDQSCLECNGAGNSKCTSCRDNFQFLNGQCISCKINNGEFYDSSDKKCHPCSLNCLTCSDQNTCTQCVNNFVLIDKICSQTCPQKNQFYDKNNICLNCDSSCQTCIYAATICTSCPINFYLNTKSQKCQIKCDQPGFFIQQNNCMPCDSSCLTCKETPTNCTSCQPYQFLNVLQYTCSPKCPENGFYISGQRCMPCHPSCATCSGPLQTQCNSCQSNLFKYGDDKICKTCPNSSIDHSITVQKMQNCYQVSQKCLLNFQTYKYELIVICSQCQNPYVLSNNNCVKTCSEVAQDYSFNNQLGYCQCIPSSPFQHNLQNDNILCSSFQLSGYYCDQNKICNPCQQSKCQICVNLQVCTTCEQGYYLWQNNCINACESDLGLEVSQSNNQCVCKRSYIFQAQKQICILQLQISSIKLTKDSQYNIITVVFNRSPYPDELKTMSLQIDPNKLIPIIDYTIVTQYQNEKNLVFYISTHQNIKISQIVIYYINIQVIYKVQNTVLTSEETNYNLQSRQSLTSYMNSLGQTLSPQEGAAQTIVNILKNFQIICLLFNFVQLLGPLIVFKDYLPQPLYVGALLGASFIFTEIPNSDELSANLIGSNNNNQEQSSQQSLLEHLGFNENIYSNLPVPHLLLIACVVISLLCLCARWTMKEYSSQRLVAVIQLLMHIIFLILICGIVIKKDIEYIKNNIPNLILNLNIKSRGWKSYIIMNYLKKYICITIIYAFYHYPLECCIQMMQKDIISNEEMISTIDFSLIVLYMIISCLAIGLLIFIAKTMHTQNKQNLELPVIKIQLGSSYINKICKSSNSVKNNLKNENLKQEII</sequence>
<dbReference type="SUPFAM" id="SSF57184">
    <property type="entry name" value="Growth factor receptor domain"/>
    <property type="match status" value="3"/>
</dbReference>
<dbReference type="InterPro" id="IPR006212">
    <property type="entry name" value="Furin_repeat"/>
</dbReference>
<dbReference type="AlphaFoldDB" id="W7XF36"/>
<keyword evidence="4" id="KW-1185">Reference proteome</keyword>
<dbReference type="CDD" id="cd00064">
    <property type="entry name" value="FU"/>
    <property type="match status" value="4"/>
</dbReference>
<dbReference type="eggNOG" id="KOG3525">
    <property type="taxonomic scope" value="Eukaryota"/>
</dbReference>